<dbReference type="InterPro" id="IPR024253">
    <property type="entry name" value="Phosducin_thioredoxin-like_dom"/>
</dbReference>
<reference evidence="4" key="1">
    <citation type="submission" date="2020-11" db="EMBL/GenBank/DDBJ databases">
        <authorList>
            <person name="Tran Van P."/>
        </authorList>
    </citation>
    <scope>NUCLEOTIDE SEQUENCE</scope>
</reference>
<dbReference type="InterPro" id="IPR036249">
    <property type="entry name" value="Thioredoxin-like_sf"/>
</dbReference>
<feature type="region of interest" description="Disordered" evidence="2">
    <location>
        <begin position="1"/>
        <end position="21"/>
    </location>
</feature>
<evidence type="ECO:0000256" key="2">
    <source>
        <dbReference type="SAM" id="MobiDB-lite"/>
    </source>
</evidence>
<sequence>MSTDGAAKDPNEDTQWNDILRSKGILPSKEKEVTENDIVNMLESTIETKQAQGKDVGLSSYILPESEVSTKVWFVTGERALENLSLNELDELEDEEDERILLEYRDRRIAEMRAAAIKARYGALEEISAEDYVREVNQAGDGVWVVLHLYKQGIPLCALINQHLSLLATKFPATKFIKSISSTCIPNYPDKNLPTVFLYYQGNLKKQWVGPHQFRGLSLSVDELEWMLGQAGAVQTQLEEDPRPKIRDVLFSKLQDDLSEDNDW</sequence>
<gene>
    <name evidence="4" type="ORF">TMSB3V08_LOCUS3949</name>
</gene>
<feature type="compositionally biased region" description="Basic and acidic residues" evidence="2">
    <location>
        <begin position="1"/>
        <end position="11"/>
    </location>
</feature>
<dbReference type="AlphaFoldDB" id="A0A7R9E497"/>
<dbReference type="Pfam" id="PF02114">
    <property type="entry name" value="Phosducin"/>
    <property type="match status" value="1"/>
</dbReference>
<dbReference type="GO" id="GO:0005737">
    <property type="term" value="C:cytoplasm"/>
    <property type="evidence" value="ECO:0007669"/>
    <property type="project" value="TreeGrafter"/>
</dbReference>
<protein>
    <recommendedName>
        <fullName evidence="3">Phosducin domain-containing protein</fullName>
    </recommendedName>
</protein>
<dbReference type="InterPro" id="IPR051498">
    <property type="entry name" value="Phosducin-like_chap/apop_reg"/>
</dbReference>
<dbReference type="GO" id="GO:0006457">
    <property type="term" value="P:protein folding"/>
    <property type="evidence" value="ECO:0007669"/>
    <property type="project" value="TreeGrafter"/>
</dbReference>
<evidence type="ECO:0000313" key="4">
    <source>
        <dbReference type="EMBL" id="CAD7427084.1"/>
    </source>
</evidence>
<dbReference type="CDD" id="cd02988">
    <property type="entry name" value="Phd_like_VIAF"/>
    <property type="match status" value="1"/>
</dbReference>
<proteinExistence type="inferred from homology"/>
<comment type="similarity">
    <text evidence="1">Belongs to the phosducin family.</text>
</comment>
<dbReference type="EMBL" id="OB793365">
    <property type="protein sequence ID" value="CAD7427084.1"/>
    <property type="molecule type" value="Genomic_DNA"/>
</dbReference>
<name>A0A7R9E497_9NEOP</name>
<evidence type="ECO:0000256" key="1">
    <source>
        <dbReference type="ARBA" id="ARBA00009686"/>
    </source>
</evidence>
<dbReference type="PANTHER" id="PTHR45809:SF3">
    <property type="entry name" value="VIRAL IAP-ASSOCIATED FACTOR HOMOLOG"/>
    <property type="match status" value="1"/>
</dbReference>
<evidence type="ECO:0000259" key="3">
    <source>
        <dbReference type="Pfam" id="PF02114"/>
    </source>
</evidence>
<dbReference type="SUPFAM" id="SSF52833">
    <property type="entry name" value="Thioredoxin-like"/>
    <property type="match status" value="1"/>
</dbReference>
<dbReference type="PANTHER" id="PTHR45809">
    <property type="entry name" value="VIRAL IAP-ASSOCIATED FACTOR HOMOLOG"/>
    <property type="match status" value="1"/>
</dbReference>
<feature type="domain" description="Phosducin" evidence="3">
    <location>
        <begin position="78"/>
        <end position="209"/>
    </location>
</feature>
<accession>A0A7R9E497</accession>
<organism evidence="4">
    <name type="scientific">Timema monikensis</name>
    <dbReference type="NCBI Taxonomy" id="170555"/>
    <lineage>
        <taxon>Eukaryota</taxon>
        <taxon>Metazoa</taxon>
        <taxon>Ecdysozoa</taxon>
        <taxon>Arthropoda</taxon>
        <taxon>Hexapoda</taxon>
        <taxon>Insecta</taxon>
        <taxon>Pterygota</taxon>
        <taxon>Neoptera</taxon>
        <taxon>Polyneoptera</taxon>
        <taxon>Phasmatodea</taxon>
        <taxon>Timematodea</taxon>
        <taxon>Timematoidea</taxon>
        <taxon>Timematidae</taxon>
        <taxon>Timema</taxon>
    </lineage>
</organism>
<dbReference type="Gene3D" id="3.40.30.10">
    <property type="entry name" value="Glutaredoxin"/>
    <property type="match status" value="1"/>
</dbReference>